<proteinExistence type="predicted"/>
<reference evidence="1" key="1">
    <citation type="submission" date="2021-04" db="EMBL/GenBank/DDBJ databases">
        <title>Genome based classification of Actinospica acidithermotolerans sp. nov., an actinobacterium isolated from an Indonesian hot spring.</title>
        <authorList>
            <person name="Kusuma A.B."/>
            <person name="Putra K.E."/>
            <person name="Nafisah S."/>
            <person name="Loh J."/>
            <person name="Nouioui I."/>
            <person name="Goodfellow M."/>
        </authorList>
    </citation>
    <scope>NUCLEOTIDE SEQUENCE</scope>
    <source>
        <strain evidence="1">DSM 45618</strain>
    </source>
</reference>
<evidence type="ECO:0000313" key="2">
    <source>
        <dbReference type="Proteomes" id="UP000677913"/>
    </source>
</evidence>
<dbReference type="Proteomes" id="UP000677913">
    <property type="component" value="Unassembled WGS sequence"/>
</dbReference>
<protein>
    <recommendedName>
        <fullName evidence="3">PIN domain-containing protein</fullName>
    </recommendedName>
</protein>
<gene>
    <name evidence="1" type="ORF">KGA66_17250</name>
</gene>
<organism evidence="1 2">
    <name type="scientific">Actinocrinis puniceicyclus</name>
    <dbReference type="NCBI Taxonomy" id="977794"/>
    <lineage>
        <taxon>Bacteria</taxon>
        <taxon>Bacillati</taxon>
        <taxon>Actinomycetota</taxon>
        <taxon>Actinomycetes</taxon>
        <taxon>Catenulisporales</taxon>
        <taxon>Actinospicaceae</taxon>
        <taxon>Actinocrinis</taxon>
    </lineage>
</organism>
<dbReference type="AlphaFoldDB" id="A0A8J8BD25"/>
<evidence type="ECO:0008006" key="3">
    <source>
        <dbReference type="Google" id="ProtNLM"/>
    </source>
</evidence>
<accession>A0A8J8BD25</accession>
<sequence length="46" mass="5031">MDAAVIATAERLNTGRIATVDRKDFRIIAPAHRETFELLPADLGHG</sequence>
<name>A0A8J8BD25_9ACTN</name>
<keyword evidence="2" id="KW-1185">Reference proteome</keyword>
<dbReference type="EMBL" id="JAGSXH010000061">
    <property type="protein sequence ID" value="MBS2964808.1"/>
    <property type="molecule type" value="Genomic_DNA"/>
</dbReference>
<evidence type="ECO:0000313" key="1">
    <source>
        <dbReference type="EMBL" id="MBS2964808.1"/>
    </source>
</evidence>
<comment type="caution">
    <text evidence="1">The sequence shown here is derived from an EMBL/GenBank/DDBJ whole genome shotgun (WGS) entry which is preliminary data.</text>
</comment>
<dbReference type="RefSeq" id="WP_211469169.1">
    <property type="nucleotide sequence ID" value="NZ_JAGSXH010000061.1"/>
</dbReference>